<keyword evidence="14" id="KW-1185">Reference proteome</keyword>
<keyword evidence="8 12" id="KW-0472">Membrane</keyword>
<feature type="transmembrane region" description="Helical" evidence="12">
    <location>
        <begin position="381"/>
        <end position="400"/>
    </location>
</feature>
<evidence type="ECO:0000313" key="13">
    <source>
        <dbReference type="EMBL" id="SDO76051.1"/>
    </source>
</evidence>
<keyword evidence="3" id="KW-1003">Cell membrane</keyword>
<feature type="transmembrane region" description="Helical" evidence="12">
    <location>
        <begin position="49"/>
        <end position="68"/>
    </location>
</feature>
<feature type="compositionally biased region" description="Basic and acidic residues" evidence="11">
    <location>
        <begin position="1"/>
        <end position="12"/>
    </location>
</feature>
<keyword evidence="6 12" id="KW-0812">Transmembrane</keyword>
<protein>
    <recommendedName>
        <fullName evidence="10">Xylose transport system permease protein XylH</fullName>
    </recommendedName>
</protein>
<evidence type="ECO:0000256" key="3">
    <source>
        <dbReference type="ARBA" id="ARBA00022475"/>
    </source>
</evidence>
<feature type="transmembrane region" description="Helical" evidence="12">
    <location>
        <begin position="80"/>
        <end position="102"/>
    </location>
</feature>
<dbReference type="AlphaFoldDB" id="A0A1H0M6Y5"/>
<dbReference type="Proteomes" id="UP000198741">
    <property type="component" value="Chromosome I"/>
</dbReference>
<evidence type="ECO:0000313" key="14">
    <source>
        <dbReference type="Proteomes" id="UP000198741"/>
    </source>
</evidence>
<dbReference type="PANTHER" id="PTHR32196">
    <property type="entry name" value="ABC TRANSPORTER PERMEASE PROTEIN YPHD-RELATED-RELATED"/>
    <property type="match status" value="1"/>
</dbReference>
<proteinExistence type="predicted"/>
<dbReference type="PANTHER" id="PTHR32196:SF32">
    <property type="entry name" value="XYLOSE TRANSPORT SYSTEM PERMEASE PROTEIN XYLH"/>
    <property type="match status" value="1"/>
</dbReference>
<feature type="transmembrane region" description="Helical" evidence="12">
    <location>
        <begin position="238"/>
        <end position="260"/>
    </location>
</feature>
<feature type="transmembrane region" description="Helical" evidence="12">
    <location>
        <begin position="202"/>
        <end position="226"/>
    </location>
</feature>
<keyword evidence="2" id="KW-0813">Transport</keyword>
<dbReference type="GO" id="GO:0022857">
    <property type="term" value="F:transmembrane transporter activity"/>
    <property type="evidence" value="ECO:0007669"/>
    <property type="project" value="InterPro"/>
</dbReference>
<reference evidence="13 14" key="1">
    <citation type="submission" date="2016-10" db="EMBL/GenBank/DDBJ databases">
        <authorList>
            <person name="de Groot N.N."/>
        </authorList>
    </citation>
    <scope>NUCLEOTIDE SEQUENCE [LARGE SCALE GENOMIC DNA]</scope>
    <source>
        <strain evidence="14">P4-7,KCTC 19426,CECT 7604</strain>
    </source>
</reference>
<feature type="transmembrane region" description="Helical" evidence="12">
    <location>
        <begin position="109"/>
        <end position="127"/>
    </location>
</feature>
<evidence type="ECO:0000256" key="4">
    <source>
        <dbReference type="ARBA" id="ARBA00022519"/>
    </source>
</evidence>
<gene>
    <name evidence="13" type="ORF">SAMN04515671_1933</name>
</gene>
<feature type="transmembrane region" description="Helical" evidence="12">
    <location>
        <begin position="272"/>
        <end position="291"/>
    </location>
</feature>
<comment type="subcellular location">
    <subcellularLocation>
        <location evidence="1">Cell membrane</location>
        <topology evidence="1">Multi-pass membrane protein</topology>
    </subcellularLocation>
</comment>
<dbReference type="GO" id="GO:0005886">
    <property type="term" value="C:plasma membrane"/>
    <property type="evidence" value="ECO:0007669"/>
    <property type="project" value="UniProtKB-SubCell"/>
</dbReference>
<keyword evidence="4" id="KW-0997">Cell inner membrane</keyword>
<feature type="transmembrane region" description="Helical" evidence="12">
    <location>
        <begin position="133"/>
        <end position="155"/>
    </location>
</feature>
<evidence type="ECO:0000256" key="11">
    <source>
        <dbReference type="SAM" id="MobiDB-lite"/>
    </source>
</evidence>
<comment type="function">
    <text evidence="9">Part of the binding-protein-dependent transport system for D-xylose. Probably responsible for the translocation of the substrate across the membrane.</text>
</comment>
<evidence type="ECO:0000256" key="9">
    <source>
        <dbReference type="ARBA" id="ARBA00035611"/>
    </source>
</evidence>
<evidence type="ECO:0000256" key="6">
    <source>
        <dbReference type="ARBA" id="ARBA00022692"/>
    </source>
</evidence>
<evidence type="ECO:0000256" key="8">
    <source>
        <dbReference type="ARBA" id="ARBA00023136"/>
    </source>
</evidence>
<feature type="transmembrane region" description="Helical" evidence="12">
    <location>
        <begin position="162"/>
        <end position="182"/>
    </location>
</feature>
<dbReference type="Pfam" id="PF02653">
    <property type="entry name" value="BPD_transp_2"/>
    <property type="match status" value="1"/>
</dbReference>
<dbReference type="InterPro" id="IPR001851">
    <property type="entry name" value="ABC_transp_permease"/>
</dbReference>
<feature type="transmembrane region" description="Helical" evidence="12">
    <location>
        <begin position="406"/>
        <end position="423"/>
    </location>
</feature>
<dbReference type="EMBL" id="LT629710">
    <property type="protein sequence ID" value="SDO76051.1"/>
    <property type="molecule type" value="Genomic_DNA"/>
</dbReference>
<feature type="transmembrane region" description="Helical" evidence="12">
    <location>
        <begin position="356"/>
        <end position="374"/>
    </location>
</feature>
<feature type="transmembrane region" description="Helical" evidence="12">
    <location>
        <begin position="321"/>
        <end position="344"/>
    </location>
</feature>
<sequence>MSTPDLNKKDSSGDASSLEARTSFSGDEATTGIGGYFQGYVNKVRGGDVGALPAVLGLVVLVIVFWIAKPGADGFPTVYNFANLLQQAGSIIVLAMGLGFVLMLGHIDLSAGLIGGVGAAVMAELLLNQGWPWYWSVLAALVVGVLMGLLTGWLVTVVGIPSFVVTLAFFLAWQGVLLRIIGDGGTVPVTDQTIVNIDSGNVSVGLGWIIVILSIVAYAALNLFVWQRRSSKQLVTTPLVVVVIRIVLIAVVLILATWALSTNRSKGPVPLAGVPWIAPIVGVLLVVWTFVQHRTAFGRYVYAVGGNAEAARRAGIRVGRITIYCFVISSAMAAFSGVIDASRLGSVAPSSGGGNVLLYAVAAAVIGGTSLFGGKGKARDAILGGLVIAVINNGLGLLGLQADVNYIITGIVLLLAASVDALSRRRRAGSAR</sequence>
<evidence type="ECO:0000256" key="10">
    <source>
        <dbReference type="ARBA" id="ARBA00035686"/>
    </source>
</evidence>
<dbReference type="STRING" id="1090615.SAMN04515671_1933"/>
<evidence type="ECO:0000256" key="1">
    <source>
        <dbReference type="ARBA" id="ARBA00004651"/>
    </source>
</evidence>
<dbReference type="RefSeq" id="WP_090475772.1">
    <property type="nucleotide sequence ID" value="NZ_LT629710.1"/>
</dbReference>
<evidence type="ECO:0000256" key="5">
    <source>
        <dbReference type="ARBA" id="ARBA00022597"/>
    </source>
</evidence>
<accession>A0A1H0M6Y5</accession>
<evidence type="ECO:0000256" key="12">
    <source>
        <dbReference type="SAM" id="Phobius"/>
    </source>
</evidence>
<evidence type="ECO:0000256" key="2">
    <source>
        <dbReference type="ARBA" id="ARBA00022448"/>
    </source>
</evidence>
<organism evidence="13 14">
    <name type="scientific">Nakamurella panacisegetis</name>
    <dbReference type="NCBI Taxonomy" id="1090615"/>
    <lineage>
        <taxon>Bacteria</taxon>
        <taxon>Bacillati</taxon>
        <taxon>Actinomycetota</taxon>
        <taxon>Actinomycetes</taxon>
        <taxon>Nakamurellales</taxon>
        <taxon>Nakamurellaceae</taxon>
        <taxon>Nakamurella</taxon>
    </lineage>
</organism>
<feature type="compositionally biased region" description="Polar residues" evidence="11">
    <location>
        <begin position="13"/>
        <end position="23"/>
    </location>
</feature>
<name>A0A1H0M6Y5_9ACTN</name>
<feature type="region of interest" description="Disordered" evidence="11">
    <location>
        <begin position="1"/>
        <end position="23"/>
    </location>
</feature>
<dbReference type="CDD" id="cd06579">
    <property type="entry name" value="TM_PBP1_transp_AraH_like"/>
    <property type="match status" value="1"/>
</dbReference>
<evidence type="ECO:0000256" key="7">
    <source>
        <dbReference type="ARBA" id="ARBA00022989"/>
    </source>
</evidence>
<keyword evidence="7 12" id="KW-1133">Transmembrane helix</keyword>
<dbReference type="OrthoDB" id="3468954at2"/>
<keyword evidence="5" id="KW-0762">Sugar transport</keyword>